<comment type="caution">
    <text evidence="1">The sequence shown here is derived from an EMBL/GenBank/DDBJ whole genome shotgun (WGS) entry which is preliminary data.</text>
</comment>
<dbReference type="AlphaFoldDB" id="A0A839ZX57"/>
<sequence>MSEAPCEVWFYHLERSGLDQVLPDLLERTLGRGWRAIVRTREPDRIEHLDGWLWAYRDDSFLPHGTDDEPQKARQPILLTLAMDNPNEADVLFVVDGADPGDLAGYARCMIVFDGRDDAQLAVARSQWKTIKAKGHPAVYWKQQERGWEKQA</sequence>
<dbReference type="Gene3D" id="3.40.50.10110">
    <property type="entry name" value="DNA polymerase III subunit chi"/>
    <property type="match status" value="1"/>
</dbReference>
<dbReference type="Pfam" id="PF04364">
    <property type="entry name" value="DNA_pol3_chi"/>
    <property type="match status" value="1"/>
</dbReference>
<dbReference type="RefSeq" id="WP_183769867.1">
    <property type="nucleotide sequence ID" value="NZ_JACIDK010000001.1"/>
</dbReference>
<accession>A0A839ZX57</accession>
<name>A0A839ZX57_9CAUL</name>
<keyword evidence="1" id="KW-0548">Nucleotidyltransferase</keyword>
<dbReference type="EMBL" id="JACIDK010000001">
    <property type="protein sequence ID" value="MBB3889951.1"/>
    <property type="molecule type" value="Genomic_DNA"/>
</dbReference>
<dbReference type="InterPro" id="IPR007459">
    <property type="entry name" value="DNA_pol3_chi"/>
</dbReference>
<gene>
    <name evidence="1" type="ORF">GGQ61_000648</name>
</gene>
<dbReference type="GO" id="GO:0032298">
    <property type="term" value="P:positive regulation of DNA-templated DNA replication initiation"/>
    <property type="evidence" value="ECO:0007669"/>
    <property type="project" value="TreeGrafter"/>
</dbReference>
<dbReference type="PANTHER" id="PTHR38767:SF1">
    <property type="entry name" value="DNA POLYMERASE III SUBUNIT CHI"/>
    <property type="match status" value="1"/>
</dbReference>
<keyword evidence="2" id="KW-1185">Reference proteome</keyword>
<dbReference type="InterPro" id="IPR036768">
    <property type="entry name" value="PolIII_chi_sf"/>
</dbReference>
<protein>
    <submittedName>
        <fullName evidence="1">DNA polymerase-3 subunit chi</fullName>
        <ecNumber evidence="1">2.7.7.7</ecNumber>
    </submittedName>
</protein>
<dbReference type="Proteomes" id="UP000530564">
    <property type="component" value="Unassembled WGS sequence"/>
</dbReference>
<dbReference type="EC" id="2.7.7.7" evidence="1"/>
<dbReference type="PANTHER" id="PTHR38767">
    <property type="entry name" value="DNA POLYMERASE III SUBUNIT CHI"/>
    <property type="match status" value="1"/>
</dbReference>
<dbReference type="SUPFAM" id="SSF102400">
    <property type="entry name" value="DNA polymerase III chi subunit"/>
    <property type="match status" value="1"/>
</dbReference>
<evidence type="ECO:0000313" key="1">
    <source>
        <dbReference type="EMBL" id="MBB3889951.1"/>
    </source>
</evidence>
<proteinExistence type="predicted"/>
<evidence type="ECO:0000313" key="2">
    <source>
        <dbReference type="Proteomes" id="UP000530564"/>
    </source>
</evidence>
<dbReference type="GO" id="GO:0006260">
    <property type="term" value="P:DNA replication"/>
    <property type="evidence" value="ECO:0007669"/>
    <property type="project" value="InterPro"/>
</dbReference>
<reference evidence="1 2" key="1">
    <citation type="submission" date="2020-08" db="EMBL/GenBank/DDBJ databases">
        <title>Genomic Encyclopedia of Type Strains, Phase IV (KMG-IV): sequencing the most valuable type-strain genomes for metagenomic binning, comparative biology and taxonomic classification.</title>
        <authorList>
            <person name="Goeker M."/>
        </authorList>
    </citation>
    <scope>NUCLEOTIDE SEQUENCE [LARGE SCALE GENOMIC DNA]</scope>
    <source>
        <strain evidence="1 2">DSM 21793</strain>
    </source>
</reference>
<keyword evidence="1" id="KW-0808">Transferase</keyword>
<dbReference type="GO" id="GO:0003887">
    <property type="term" value="F:DNA-directed DNA polymerase activity"/>
    <property type="evidence" value="ECO:0007669"/>
    <property type="project" value="UniProtKB-EC"/>
</dbReference>
<dbReference type="GO" id="GO:0003677">
    <property type="term" value="F:DNA binding"/>
    <property type="evidence" value="ECO:0007669"/>
    <property type="project" value="InterPro"/>
</dbReference>
<organism evidence="1 2">
    <name type="scientific">Phenylobacterium haematophilum</name>
    <dbReference type="NCBI Taxonomy" id="98513"/>
    <lineage>
        <taxon>Bacteria</taxon>
        <taxon>Pseudomonadati</taxon>
        <taxon>Pseudomonadota</taxon>
        <taxon>Alphaproteobacteria</taxon>
        <taxon>Caulobacterales</taxon>
        <taxon>Caulobacteraceae</taxon>
        <taxon>Phenylobacterium</taxon>
    </lineage>
</organism>
<dbReference type="NCBIfam" id="NF004347">
    <property type="entry name" value="PRK05728.1-4"/>
    <property type="match status" value="1"/>
</dbReference>